<accession>A0AA44ER43</accession>
<evidence type="ECO:0000256" key="1">
    <source>
        <dbReference type="SAM" id="Coils"/>
    </source>
</evidence>
<evidence type="ECO:0000313" key="3">
    <source>
        <dbReference type="Proteomes" id="UP001155820"/>
    </source>
</evidence>
<comment type="caution">
    <text evidence="2">The sequence shown here is derived from an EMBL/GenBank/DDBJ whole genome shotgun (WGS) entry which is preliminary data.</text>
</comment>
<dbReference type="Proteomes" id="UP001155820">
    <property type="component" value="Unassembled WGS sequence"/>
</dbReference>
<evidence type="ECO:0000313" key="2">
    <source>
        <dbReference type="EMBL" id="NRF23160.1"/>
    </source>
</evidence>
<dbReference type="EMBL" id="JABRWM010000006">
    <property type="protein sequence ID" value="NRF23160.1"/>
    <property type="molecule type" value="Genomic_DNA"/>
</dbReference>
<sequence length="164" mass="17775">MMGAAEKAWPGTEAEQDFAKYLVANHGAHFVTVVRRGVGRLLGVSIPRQTIVVKELMDAASASTLESLQRENDELRQRLDIGPCGEDAIDVAESAADHLRHRAEAAEAEVKRQADNLSWYRSGSFAHAVNEHLADAGISINGDILHDCIRRTALASTGGEHHAE</sequence>
<keyword evidence="3" id="KW-1185">Reference proteome</keyword>
<organism evidence="2 3">
    <name type="scientific">Agrobacterium pusense</name>
    <dbReference type="NCBI Taxonomy" id="648995"/>
    <lineage>
        <taxon>Bacteria</taxon>
        <taxon>Pseudomonadati</taxon>
        <taxon>Pseudomonadota</taxon>
        <taxon>Alphaproteobacteria</taxon>
        <taxon>Hyphomicrobiales</taxon>
        <taxon>Rhizobiaceae</taxon>
        <taxon>Rhizobium/Agrobacterium group</taxon>
        <taxon>Agrobacterium</taxon>
    </lineage>
</organism>
<feature type="coiled-coil region" evidence="1">
    <location>
        <begin position="89"/>
        <end position="116"/>
    </location>
</feature>
<proteinExistence type="predicted"/>
<reference evidence="2" key="1">
    <citation type="submission" date="2019-07" db="EMBL/GenBank/DDBJ databases">
        <title>FDA dAtabase for Regulatory Grade micrObial Sequences (FDA-ARGOS): Supporting development and validation of Infectious Disease Dx tests.</title>
        <authorList>
            <person name="Bachman M."/>
            <person name="Young C."/>
            <person name="Tallon L."/>
            <person name="Sadzewicz L."/>
            <person name="Vavikolanu K."/>
            <person name="Mehta A."/>
            <person name="Aluvathingal J."/>
            <person name="Nadendla S."/>
            <person name="Nandy P."/>
            <person name="Geyer C."/>
            <person name="Yan Y."/>
            <person name="Sichtig H."/>
        </authorList>
    </citation>
    <scope>NUCLEOTIDE SEQUENCE</scope>
    <source>
        <strain evidence="2">FDAARGOS_618</strain>
    </source>
</reference>
<protein>
    <submittedName>
        <fullName evidence="2">Uncharacterized protein</fullName>
    </submittedName>
</protein>
<keyword evidence="1" id="KW-0175">Coiled coil</keyword>
<name>A0AA44ER43_9HYPH</name>
<dbReference type="AlphaFoldDB" id="A0AA44ER43"/>
<dbReference type="RefSeq" id="WP_172874255.1">
    <property type="nucleotide sequence ID" value="NZ_JABRWL010000006.1"/>
</dbReference>
<gene>
    <name evidence="2" type="ORF">FOB26_29335</name>
</gene>